<evidence type="ECO:0000313" key="3">
    <source>
        <dbReference type="Proteomes" id="UP000375525"/>
    </source>
</evidence>
<organism evidence="2 3">
    <name type="scientific">Pseudomonas fluorescens</name>
    <dbReference type="NCBI Taxonomy" id="294"/>
    <lineage>
        <taxon>Bacteria</taxon>
        <taxon>Pseudomonadati</taxon>
        <taxon>Pseudomonadota</taxon>
        <taxon>Gammaproteobacteria</taxon>
        <taxon>Pseudomonadales</taxon>
        <taxon>Pseudomonadaceae</taxon>
        <taxon>Pseudomonas</taxon>
    </lineage>
</organism>
<name>A0A5E7K2Q1_PSEFL</name>
<feature type="chain" id="PRO_5023148046" description="Lipoprotein" evidence="1">
    <location>
        <begin position="37"/>
        <end position="142"/>
    </location>
</feature>
<dbReference type="AlphaFoldDB" id="A0A5E7K2Q1"/>
<dbReference type="EMBL" id="CABVIH010000011">
    <property type="protein sequence ID" value="VVO94136.1"/>
    <property type="molecule type" value="Genomic_DNA"/>
</dbReference>
<gene>
    <name evidence="2" type="ORF">PS880_02464</name>
</gene>
<protein>
    <recommendedName>
        <fullName evidence="4">Lipoprotein</fullName>
    </recommendedName>
</protein>
<evidence type="ECO:0000313" key="2">
    <source>
        <dbReference type="EMBL" id="VVO94136.1"/>
    </source>
</evidence>
<keyword evidence="1" id="KW-0732">Signal</keyword>
<evidence type="ECO:0000256" key="1">
    <source>
        <dbReference type="SAM" id="SignalP"/>
    </source>
</evidence>
<feature type="signal peptide" evidence="1">
    <location>
        <begin position="1"/>
        <end position="36"/>
    </location>
</feature>
<proteinExistence type="predicted"/>
<dbReference type="RefSeq" id="WP_150779950.1">
    <property type="nucleotide sequence ID" value="NZ_CABVIH010000011.1"/>
</dbReference>
<dbReference type="Proteomes" id="UP000375525">
    <property type="component" value="Unassembled WGS sequence"/>
</dbReference>
<accession>A0A5E7K2Q1</accession>
<sequence precursor="true">MQPLSLRLFSRGHRTVFFTALITGLLALSGCATVDAQTTAYVGVPQYPATIAAEVQILRTEPTRPFVRLGEILIDASIEPAPPMAEIELKLQDEGAKLGADAVVVVYDQIATVGAYVSGPVWARDVNTIQGRKLKAIAIKFK</sequence>
<evidence type="ECO:0008006" key="4">
    <source>
        <dbReference type="Google" id="ProtNLM"/>
    </source>
</evidence>
<dbReference type="OrthoDB" id="7015554at2"/>
<dbReference type="PROSITE" id="PS51257">
    <property type="entry name" value="PROKAR_LIPOPROTEIN"/>
    <property type="match status" value="1"/>
</dbReference>
<reference evidence="2 3" key="1">
    <citation type="submission" date="2019-09" db="EMBL/GenBank/DDBJ databases">
        <authorList>
            <person name="Chandra G."/>
            <person name="Truman W A."/>
        </authorList>
    </citation>
    <scope>NUCLEOTIDE SEQUENCE [LARGE SCALE GENOMIC DNA]</scope>
    <source>
        <strain evidence="2">PS880</strain>
    </source>
</reference>